<name>A0A8H4KHZ5_9HYPO</name>
<dbReference type="OrthoDB" id="7777654at2759"/>
<sequence length="535" mass="59844">MFALRRIISRSMMMRVATRQIHVTPCRFASADQPPSMNQLESMMNDPHIRETFEKLSRHPPAIAAMQKMGDVIKSIDTTQAPSKMDIMKLMMDKEFRDAATELTTEMQNAGVEVNPDSFPQQPGLQSCRGTNCTKAKVAILGAGVAGIAAAQNLTNAGIEDFVIVEYNDYIGGRMRNSLFGKNADGKPYTIEFGANWVEGIGSLETHENPIWKLAEKYNLKSAESNYDSYKTFDHKGATNWSGKIKEFDEFSDKAAAEAGRLLLENLQDTSVRAALRTAGWRPAKDDMHAQAADWWGWDFESAWTPDESGLIYGIVGGNASFGYFSNVSNLVFDQRGFSTIIQGEAKEFLKDGDNRLQLSTTVEGIEYDKKGAKVTIKGGDCIEADYVICTFSLGVLQSDRIDFKPGLPGWKQSAIDQFAWAHTPKSLCNPIERGRFLLFQSLNAKGFAEGSNILFGTLTGEKAWRVERQTNEETEEQILEVLQLMFPDKTIPKPTAFTYPRWSTEPWAYGSYSNWPVGMTLEKHQNMRANVERL</sequence>
<dbReference type="AlphaFoldDB" id="A0A8H4KHZ5"/>
<dbReference type="PANTHER" id="PTHR10742:SF313">
    <property type="entry name" value="AMINE OXIDASE"/>
    <property type="match status" value="1"/>
</dbReference>
<dbReference type="SUPFAM" id="SSF54373">
    <property type="entry name" value="FAD-linked reductases, C-terminal domain"/>
    <property type="match status" value="1"/>
</dbReference>
<accession>A0A8H4KHZ5</accession>
<feature type="domain" description="Amine oxidase" evidence="1">
    <location>
        <begin position="323"/>
        <end position="532"/>
    </location>
</feature>
<dbReference type="Pfam" id="PF01593">
    <property type="entry name" value="Amino_oxidase"/>
    <property type="match status" value="2"/>
</dbReference>
<dbReference type="Gene3D" id="3.90.660.10">
    <property type="match status" value="1"/>
</dbReference>
<proteinExistence type="predicted"/>
<organism evidence="2 3">
    <name type="scientific">Fusarium austroafricanum</name>
    <dbReference type="NCBI Taxonomy" id="2364996"/>
    <lineage>
        <taxon>Eukaryota</taxon>
        <taxon>Fungi</taxon>
        <taxon>Dikarya</taxon>
        <taxon>Ascomycota</taxon>
        <taxon>Pezizomycotina</taxon>
        <taxon>Sordariomycetes</taxon>
        <taxon>Hypocreomycetidae</taxon>
        <taxon>Hypocreales</taxon>
        <taxon>Nectriaceae</taxon>
        <taxon>Fusarium</taxon>
        <taxon>Fusarium concolor species complex</taxon>
    </lineage>
</organism>
<dbReference type="GO" id="GO:0006598">
    <property type="term" value="P:polyamine catabolic process"/>
    <property type="evidence" value="ECO:0007669"/>
    <property type="project" value="TreeGrafter"/>
</dbReference>
<gene>
    <name evidence="2" type="ORF">F53441_7219</name>
</gene>
<evidence type="ECO:0000259" key="1">
    <source>
        <dbReference type="Pfam" id="PF01593"/>
    </source>
</evidence>
<evidence type="ECO:0000313" key="3">
    <source>
        <dbReference type="Proteomes" id="UP000605986"/>
    </source>
</evidence>
<feature type="domain" description="Amine oxidase" evidence="1">
    <location>
        <begin position="145"/>
        <end position="254"/>
    </location>
</feature>
<dbReference type="InterPro" id="IPR050281">
    <property type="entry name" value="Flavin_monoamine_oxidase"/>
</dbReference>
<evidence type="ECO:0000313" key="2">
    <source>
        <dbReference type="EMBL" id="KAF4449514.1"/>
    </source>
</evidence>
<dbReference type="InterPro" id="IPR002937">
    <property type="entry name" value="Amino_oxidase"/>
</dbReference>
<dbReference type="PANTHER" id="PTHR10742">
    <property type="entry name" value="FLAVIN MONOAMINE OXIDASE"/>
    <property type="match status" value="1"/>
</dbReference>
<dbReference type="Proteomes" id="UP000605986">
    <property type="component" value="Unassembled WGS sequence"/>
</dbReference>
<protein>
    <recommendedName>
        <fullName evidence="1">Amine oxidase domain-containing protein</fullName>
    </recommendedName>
</protein>
<reference evidence="2" key="1">
    <citation type="submission" date="2020-01" db="EMBL/GenBank/DDBJ databases">
        <title>Identification and distribution of gene clusters putatively required for synthesis of sphingolipid metabolism inhibitors in phylogenetically diverse species of the filamentous fungus Fusarium.</title>
        <authorList>
            <person name="Kim H.-S."/>
            <person name="Busman M."/>
            <person name="Brown D.W."/>
            <person name="Divon H."/>
            <person name="Uhlig S."/>
            <person name="Proctor R.H."/>
        </authorList>
    </citation>
    <scope>NUCLEOTIDE SEQUENCE</scope>
    <source>
        <strain evidence="2">NRRL 53441</strain>
    </source>
</reference>
<comment type="caution">
    <text evidence="2">The sequence shown here is derived from an EMBL/GenBank/DDBJ whole genome shotgun (WGS) entry which is preliminary data.</text>
</comment>
<dbReference type="SUPFAM" id="SSF51905">
    <property type="entry name" value="FAD/NAD(P)-binding domain"/>
    <property type="match status" value="1"/>
</dbReference>
<dbReference type="Gene3D" id="3.50.50.60">
    <property type="entry name" value="FAD/NAD(P)-binding domain"/>
    <property type="match status" value="1"/>
</dbReference>
<dbReference type="EMBL" id="JAADJG010000280">
    <property type="protein sequence ID" value="KAF4449514.1"/>
    <property type="molecule type" value="Genomic_DNA"/>
</dbReference>
<keyword evidence="3" id="KW-1185">Reference proteome</keyword>
<dbReference type="GO" id="GO:0016491">
    <property type="term" value="F:oxidoreductase activity"/>
    <property type="evidence" value="ECO:0007669"/>
    <property type="project" value="InterPro"/>
</dbReference>
<dbReference type="InterPro" id="IPR036188">
    <property type="entry name" value="FAD/NAD-bd_sf"/>
</dbReference>